<dbReference type="InterPro" id="IPR039432">
    <property type="entry name" value="SRP9_dom"/>
</dbReference>
<protein>
    <recommendedName>
        <fullName evidence="3">Signal recognition particle 9 kDa protein</fullName>
    </recommendedName>
</protein>
<dbReference type="SUPFAM" id="SSF54762">
    <property type="entry name" value="Signal recognition particle alu RNA binding heterodimer, SRP9/14"/>
    <property type="match status" value="1"/>
</dbReference>
<evidence type="ECO:0000313" key="12">
    <source>
        <dbReference type="Proteomes" id="UP001445076"/>
    </source>
</evidence>
<keyword evidence="5" id="KW-0694">RNA-binding</keyword>
<reference evidence="11 12" key="1">
    <citation type="journal article" date="2024" name="BMC Genomics">
        <title>Genome assembly of redclaw crayfish (Cherax quadricarinatus) provides insights into its immune adaptation and hypoxia tolerance.</title>
        <authorList>
            <person name="Liu Z."/>
            <person name="Zheng J."/>
            <person name="Li H."/>
            <person name="Fang K."/>
            <person name="Wang S."/>
            <person name="He J."/>
            <person name="Zhou D."/>
            <person name="Weng S."/>
            <person name="Chi M."/>
            <person name="Gu Z."/>
            <person name="He J."/>
            <person name="Li F."/>
            <person name="Wang M."/>
        </authorList>
    </citation>
    <scope>NUCLEOTIDE SEQUENCE [LARGE SCALE GENOMIC DNA]</scope>
    <source>
        <strain evidence="11">ZL_2023a</strain>
    </source>
</reference>
<keyword evidence="7" id="KW-0687">Ribonucleoprotein</keyword>
<dbReference type="InterPro" id="IPR009018">
    <property type="entry name" value="Signal_recog_particle_SRP9/14"/>
</dbReference>
<evidence type="ECO:0000256" key="5">
    <source>
        <dbReference type="ARBA" id="ARBA00022884"/>
    </source>
</evidence>
<keyword evidence="6" id="KW-0733">Signal recognition particle</keyword>
<evidence type="ECO:0000256" key="7">
    <source>
        <dbReference type="ARBA" id="ARBA00023274"/>
    </source>
</evidence>
<dbReference type="GO" id="GO:0005786">
    <property type="term" value="C:signal recognition particle, endoplasmic reticulum targeting"/>
    <property type="evidence" value="ECO:0007669"/>
    <property type="project" value="UniProtKB-KW"/>
</dbReference>
<feature type="domain" description="SRP9" evidence="10">
    <location>
        <begin position="55"/>
        <end position="122"/>
    </location>
</feature>
<dbReference type="GO" id="GO:0005829">
    <property type="term" value="C:cytosol"/>
    <property type="evidence" value="ECO:0007669"/>
    <property type="project" value="UniProtKB-ARBA"/>
</dbReference>
<evidence type="ECO:0000256" key="1">
    <source>
        <dbReference type="ARBA" id="ARBA00004496"/>
    </source>
</evidence>
<feature type="region of interest" description="Disordered" evidence="9">
    <location>
        <begin position="1"/>
        <end position="42"/>
    </location>
</feature>
<feature type="compositionally biased region" description="Low complexity" evidence="9">
    <location>
        <begin position="8"/>
        <end position="19"/>
    </location>
</feature>
<dbReference type="AlphaFoldDB" id="A0AAW0XC83"/>
<evidence type="ECO:0000313" key="11">
    <source>
        <dbReference type="EMBL" id="KAK8735689.1"/>
    </source>
</evidence>
<evidence type="ECO:0000256" key="2">
    <source>
        <dbReference type="ARBA" id="ARBA00009193"/>
    </source>
</evidence>
<organism evidence="11 12">
    <name type="scientific">Cherax quadricarinatus</name>
    <name type="common">Australian red claw crayfish</name>
    <dbReference type="NCBI Taxonomy" id="27406"/>
    <lineage>
        <taxon>Eukaryota</taxon>
        <taxon>Metazoa</taxon>
        <taxon>Ecdysozoa</taxon>
        <taxon>Arthropoda</taxon>
        <taxon>Crustacea</taxon>
        <taxon>Multicrustacea</taxon>
        <taxon>Malacostraca</taxon>
        <taxon>Eumalacostraca</taxon>
        <taxon>Eucarida</taxon>
        <taxon>Decapoda</taxon>
        <taxon>Pleocyemata</taxon>
        <taxon>Astacidea</taxon>
        <taxon>Parastacoidea</taxon>
        <taxon>Parastacidae</taxon>
        <taxon>Cherax</taxon>
    </lineage>
</organism>
<evidence type="ECO:0000259" key="10">
    <source>
        <dbReference type="Pfam" id="PF05486"/>
    </source>
</evidence>
<feature type="non-terminal residue" evidence="11">
    <location>
        <position position="1"/>
    </location>
</feature>
<dbReference type="Gene3D" id="3.30.720.10">
    <property type="entry name" value="Signal recognition particle alu RNA binding heterodimer, srp9/1"/>
    <property type="match status" value="1"/>
</dbReference>
<comment type="similarity">
    <text evidence="2">Belongs to the SRP9 family.</text>
</comment>
<dbReference type="EMBL" id="JARKIK010000046">
    <property type="protein sequence ID" value="KAK8735689.1"/>
    <property type="molecule type" value="Genomic_DNA"/>
</dbReference>
<evidence type="ECO:0000256" key="4">
    <source>
        <dbReference type="ARBA" id="ARBA00022490"/>
    </source>
</evidence>
<comment type="subcellular location">
    <subcellularLocation>
        <location evidence="1">Cytoplasm</location>
    </subcellularLocation>
</comment>
<dbReference type="PANTHER" id="PTHR12834">
    <property type="entry name" value="SIGNAL RECOGNITION PARTICLE 9 KDA PROTEIN"/>
    <property type="match status" value="1"/>
</dbReference>
<dbReference type="PANTHER" id="PTHR12834:SF12">
    <property type="entry name" value="SIGNAL RECOGNITION PARTICLE 9 KDA PROTEIN"/>
    <property type="match status" value="1"/>
</dbReference>
<gene>
    <name evidence="11" type="ORF">OTU49_005268</name>
</gene>
<keyword evidence="12" id="KW-1185">Reference proteome</keyword>
<dbReference type="Proteomes" id="UP001445076">
    <property type="component" value="Unassembled WGS sequence"/>
</dbReference>
<proteinExistence type="inferred from homology"/>
<dbReference type="FunFam" id="3.30.720.10:FF:000001">
    <property type="entry name" value="Signal recognition particle 9 kDa protein"/>
    <property type="match status" value="1"/>
</dbReference>
<feature type="compositionally biased region" description="Basic residues" evidence="9">
    <location>
        <begin position="31"/>
        <end position="41"/>
    </location>
</feature>
<dbReference type="GO" id="GO:0006614">
    <property type="term" value="P:SRP-dependent cotranslational protein targeting to membrane"/>
    <property type="evidence" value="ECO:0007669"/>
    <property type="project" value="InterPro"/>
</dbReference>
<evidence type="ECO:0000256" key="9">
    <source>
        <dbReference type="SAM" id="MobiDB-lite"/>
    </source>
</evidence>
<evidence type="ECO:0000256" key="3">
    <source>
        <dbReference type="ARBA" id="ARBA00020414"/>
    </source>
</evidence>
<keyword evidence="4" id="KW-0963">Cytoplasm</keyword>
<dbReference type="Pfam" id="PF05486">
    <property type="entry name" value="SRP9-21"/>
    <property type="match status" value="1"/>
</dbReference>
<evidence type="ECO:0000256" key="8">
    <source>
        <dbReference type="ARBA" id="ARBA00045462"/>
    </source>
</evidence>
<dbReference type="InterPro" id="IPR039914">
    <property type="entry name" value="SRP9-like"/>
</dbReference>
<dbReference type="GO" id="GO:0008312">
    <property type="term" value="F:7S RNA binding"/>
    <property type="evidence" value="ECO:0007669"/>
    <property type="project" value="InterPro"/>
</dbReference>
<comment type="caution">
    <text evidence="11">The sequence shown here is derived from an EMBL/GenBank/DDBJ whole genome shotgun (WGS) entry which is preliminary data.</text>
</comment>
<comment type="function">
    <text evidence="8">Component of the signal recognition particle (SRP) complex, a ribonucleoprotein complex that mediates the cotranslational targeting of secretory and membrane proteins to the endoplasmic reticulum (ER). SRP9 together with SRP14 and the Alu portion of the SRP RNA, constitutes the elongation arrest domain of SRP. The complex of SRP9 and SRP14 is required for SRP RNA binding.</text>
</comment>
<evidence type="ECO:0000256" key="6">
    <source>
        <dbReference type="ARBA" id="ARBA00023135"/>
    </source>
</evidence>
<name>A0AAW0XC83_CHEQU</name>
<sequence length="127" mass="14375">SVDAAPHSSSTTTSPPTTSKTDYLLQEKKPPSKLHVTRGRKSLTTSPSIMVFLEAFEDFEKAAERIYLNAPMRTRCVMKYNHSNSCLKVKVTDDHVCVQYQTDSQQELKKLEKLISNLMKHMASGER</sequence>
<accession>A0AAW0XC83</accession>